<dbReference type="InterPro" id="IPR003615">
    <property type="entry name" value="HNH_nuc"/>
</dbReference>
<proteinExistence type="predicted"/>
<dbReference type="Gene3D" id="1.10.30.50">
    <property type="match status" value="1"/>
</dbReference>
<keyword evidence="2" id="KW-0255">Endonuclease</keyword>
<feature type="domain" description="HNH nuclease" evidence="1">
    <location>
        <begin position="6"/>
        <end position="61"/>
    </location>
</feature>
<dbReference type="SMART" id="SM00507">
    <property type="entry name" value="HNHc"/>
    <property type="match status" value="1"/>
</dbReference>
<sequence>MSIPSFLRMQVVERAANRCEYCGLSQEGQEAVFHVDHIQPVSLEGPTELENLALACVSCSLRKSARVTAADPDTGGMVPLFHPRRDLWNLHFRWNAAELIGITPSGRATVSAMAMNRPIAVSIRHEESLRGRHPPPGHL</sequence>
<evidence type="ECO:0000259" key="1">
    <source>
        <dbReference type="SMART" id="SM00507"/>
    </source>
</evidence>
<name>A0ABW0KSP9_9BACT</name>
<accession>A0ABW0KSP9</accession>
<keyword evidence="2" id="KW-0378">Hydrolase</keyword>
<gene>
    <name evidence="2" type="ORF">ACFQDI_16190</name>
</gene>
<dbReference type="InterPro" id="IPR052892">
    <property type="entry name" value="NA-targeting_endonuclease"/>
</dbReference>
<comment type="caution">
    <text evidence="2">The sequence shown here is derived from an EMBL/GenBank/DDBJ whole genome shotgun (WGS) entry which is preliminary data.</text>
</comment>
<dbReference type="EMBL" id="JBHSMQ010000005">
    <property type="protein sequence ID" value="MFC5456404.1"/>
    <property type="molecule type" value="Genomic_DNA"/>
</dbReference>
<evidence type="ECO:0000313" key="2">
    <source>
        <dbReference type="EMBL" id="MFC5456404.1"/>
    </source>
</evidence>
<dbReference type="PANTHER" id="PTHR33877:SF1">
    <property type="entry name" value="TYPE IV METHYL-DIRECTED RESTRICTION ENZYME ECOKMCRA"/>
    <property type="match status" value="1"/>
</dbReference>
<dbReference type="InterPro" id="IPR002711">
    <property type="entry name" value="HNH"/>
</dbReference>
<protein>
    <submittedName>
        <fullName evidence="2">HNH endonuclease</fullName>
    </submittedName>
</protein>
<dbReference type="PANTHER" id="PTHR33877">
    <property type="entry name" value="SLL1193 PROTEIN"/>
    <property type="match status" value="1"/>
</dbReference>
<dbReference type="RefSeq" id="WP_377168606.1">
    <property type="nucleotide sequence ID" value="NZ_JBHSMQ010000005.1"/>
</dbReference>
<dbReference type="Proteomes" id="UP001596052">
    <property type="component" value="Unassembled WGS sequence"/>
</dbReference>
<evidence type="ECO:0000313" key="3">
    <source>
        <dbReference type="Proteomes" id="UP001596052"/>
    </source>
</evidence>
<reference evidence="3" key="1">
    <citation type="journal article" date="2019" name="Int. J. Syst. Evol. Microbiol.">
        <title>The Global Catalogue of Microorganisms (GCM) 10K type strain sequencing project: providing services to taxonomists for standard genome sequencing and annotation.</title>
        <authorList>
            <consortium name="The Broad Institute Genomics Platform"/>
            <consortium name="The Broad Institute Genome Sequencing Center for Infectious Disease"/>
            <person name="Wu L."/>
            <person name="Ma J."/>
        </authorList>
    </citation>
    <scope>NUCLEOTIDE SEQUENCE [LARGE SCALE GENOMIC DNA]</scope>
    <source>
        <strain evidence="3">CGMCC 4.1469</strain>
    </source>
</reference>
<keyword evidence="2" id="KW-0540">Nuclease</keyword>
<keyword evidence="3" id="KW-1185">Reference proteome</keyword>
<organism evidence="2 3">
    <name type="scientific">Prosthecobacter fluviatilis</name>
    <dbReference type="NCBI Taxonomy" id="445931"/>
    <lineage>
        <taxon>Bacteria</taxon>
        <taxon>Pseudomonadati</taxon>
        <taxon>Verrucomicrobiota</taxon>
        <taxon>Verrucomicrobiia</taxon>
        <taxon>Verrucomicrobiales</taxon>
        <taxon>Verrucomicrobiaceae</taxon>
        <taxon>Prosthecobacter</taxon>
    </lineage>
</organism>
<dbReference type="CDD" id="cd00085">
    <property type="entry name" value="HNHc"/>
    <property type="match status" value="1"/>
</dbReference>
<dbReference type="Pfam" id="PF01844">
    <property type="entry name" value="HNH"/>
    <property type="match status" value="1"/>
</dbReference>
<dbReference type="GO" id="GO:0004519">
    <property type="term" value="F:endonuclease activity"/>
    <property type="evidence" value="ECO:0007669"/>
    <property type="project" value="UniProtKB-KW"/>
</dbReference>